<dbReference type="InterPro" id="IPR004482">
    <property type="entry name" value="Mg_chelat-rel"/>
</dbReference>
<dbReference type="Gene3D" id="3.30.230.10">
    <property type="match status" value="1"/>
</dbReference>
<dbReference type="PANTHER" id="PTHR32039">
    <property type="entry name" value="MAGNESIUM-CHELATASE SUBUNIT CHLI"/>
    <property type="match status" value="1"/>
</dbReference>
<dbReference type="InterPro" id="IPR045006">
    <property type="entry name" value="CHLI-like"/>
</dbReference>
<feature type="domain" description="AAA+ ATPase" evidence="2">
    <location>
        <begin position="219"/>
        <end position="404"/>
    </location>
</feature>
<name>A0A077LWH4_9MICO</name>
<dbReference type="RefSeq" id="WP_048556370.1">
    <property type="nucleotide sequence ID" value="NZ_HF570958.1"/>
</dbReference>
<dbReference type="CDD" id="cd00009">
    <property type="entry name" value="AAA"/>
    <property type="match status" value="1"/>
</dbReference>
<dbReference type="OrthoDB" id="9813147at2"/>
<dbReference type="Proteomes" id="UP000035721">
    <property type="component" value="Unassembled WGS sequence"/>
</dbReference>
<reference evidence="3 4" key="1">
    <citation type="journal article" date="2013" name="ISME J.">
        <title>A metabolic model for members of the genus Tetrasphaera involved in enhanced biological phosphorus removal.</title>
        <authorList>
            <person name="Kristiansen R."/>
            <person name="Nguyen H.T.T."/>
            <person name="Saunders A.M."/>
            <person name="Nielsen J.L."/>
            <person name="Wimmer R."/>
            <person name="Le V.Q."/>
            <person name="McIlroy S.J."/>
            <person name="Petrovski S."/>
            <person name="Seviour R.J."/>
            <person name="Calteau A."/>
            <person name="Nielsen K.L."/>
            <person name="Nielsen P.H."/>
        </authorList>
    </citation>
    <scope>NUCLEOTIDE SEQUENCE [LARGE SCALE GENOMIC DNA]</scope>
    <source>
        <strain evidence="3 4">T1-X7</strain>
    </source>
</reference>
<dbReference type="NCBIfam" id="TIGR00368">
    <property type="entry name" value="YifB family Mg chelatase-like AAA ATPase"/>
    <property type="match status" value="1"/>
</dbReference>
<dbReference type="InterPro" id="IPR003593">
    <property type="entry name" value="AAA+_ATPase"/>
</dbReference>
<dbReference type="STRING" id="1194083.BN12_1170014"/>
<evidence type="ECO:0000313" key="4">
    <source>
        <dbReference type="Proteomes" id="UP000035721"/>
    </source>
</evidence>
<keyword evidence="4" id="KW-1185">Reference proteome</keyword>
<dbReference type="InterPro" id="IPR000523">
    <property type="entry name" value="Mg_chelatse_chII-like_cat_dom"/>
</dbReference>
<dbReference type="InterPro" id="IPR020568">
    <property type="entry name" value="Ribosomal_Su5_D2-typ_SF"/>
</dbReference>
<dbReference type="GO" id="GO:0005524">
    <property type="term" value="F:ATP binding"/>
    <property type="evidence" value="ECO:0007669"/>
    <property type="project" value="InterPro"/>
</dbReference>
<protein>
    <recommendedName>
        <fullName evidence="2">AAA+ ATPase domain-containing protein</fullName>
    </recommendedName>
</protein>
<proteinExistence type="inferred from homology"/>
<dbReference type="InterPro" id="IPR027417">
    <property type="entry name" value="P-loop_NTPase"/>
</dbReference>
<dbReference type="SMART" id="SM00382">
    <property type="entry name" value="AAA"/>
    <property type="match status" value="1"/>
</dbReference>
<evidence type="ECO:0000256" key="1">
    <source>
        <dbReference type="ARBA" id="ARBA00006354"/>
    </source>
</evidence>
<dbReference type="AlphaFoldDB" id="A0A077LWH4"/>
<dbReference type="Gene3D" id="3.40.50.300">
    <property type="entry name" value="P-loop containing nucleotide triphosphate hydrolases"/>
    <property type="match status" value="1"/>
</dbReference>
<dbReference type="PANTHER" id="PTHR32039:SF7">
    <property type="entry name" value="COMPETENCE PROTEIN COMM"/>
    <property type="match status" value="1"/>
</dbReference>
<dbReference type="InterPro" id="IPR025158">
    <property type="entry name" value="Mg_chelat-rel_C"/>
</dbReference>
<organism evidence="3 4">
    <name type="scientific">Nostocoides japonicum T1-X7</name>
    <dbReference type="NCBI Taxonomy" id="1194083"/>
    <lineage>
        <taxon>Bacteria</taxon>
        <taxon>Bacillati</taxon>
        <taxon>Actinomycetota</taxon>
        <taxon>Actinomycetes</taxon>
        <taxon>Micrococcales</taxon>
        <taxon>Intrasporangiaceae</taxon>
        <taxon>Nostocoides</taxon>
    </lineage>
</organism>
<accession>A0A077LWH4</accession>
<comment type="caution">
    <text evidence="3">The sequence shown here is derived from an EMBL/GenBank/DDBJ whole genome shotgun (WGS) entry which is preliminary data.</text>
</comment>
<evidence type="ECO:0000259" key="2">
    <source>
        <dbReference type="SMART" id="SM00382"/>
    </source>
</evidence>
<comment type="similarity">
    <text evidence="1">Belongs to the Mg-chelatase subunits D/I family. ComM subfamily.</text>
</comment>
<dbReference type="Pfam" id="PF13541">
    <property type="entry name" value="ChlI"/>
    <property type="match status" value="1"/>
</dbReference>
<gene>
    <name evidence="3" type="ORF">BN12_1170014</name>
</gene>
<dbReference type="Pfam" id="PF13335">
    <property type="entry name" value="Mg_chelatase_C"/>
    <property type="match status" value="1"/>
</dbReference>
<evidence type="ECO:0000313" key="3">
    <source>
        <dbReference type="EMBL" id="CCH76275.1"/>
    </source>
</evidence>
<dbReference type="InterPro" id="IPR014721">
    <property type="entry name" value="Ribsml_uS5_D2-typ_fold_subgr"/>
</dbReference>
<sequence length="516" mass="53546">MSTTGQLGHTLAVALTGVEGTIVDVEAHIAGGLPAFVVGGLPDAAISQAPDRIRAAAATLGLLLSQLRITVNLSPAAIPKHGSAFDLPIAVAVLAARSVLPQRLVEGVVHIGEIGLDGRLRPVRGVLPSVLSAARSGARRVVVAPENAAEARLVDGVEVCPARDLRGLVTAYASLGHGQGWPAWEVLDEGPPVDASALDLADVVGQHEARMALELAAAGGHHLHLAGPPGAGKTMLAERLVTILPPLTRDEALEVMTVRSLCGLPGEVRTLPTVPPFVAPHHSATQAALVGGGGPVVRPGAVSRAHRGVLFLDEAPEFAAHALQSLRQPMESGLVVIGRAMSTVEFPARFQLVLASNPCPCGRAFGKGTDCTCSALAAVRRYAAKLSGPLMDRVDLQVVVPPAGRLALGENAGESSEVVAGRVFAAREVQLRRWVELGYALNAEVPGSVLRRAPYRLPARATRDVDGALDSGWLTLRGYDRVLRVAWTLSDLAGQVAPGADEVSTALGLRQRTVAA</sequence>
<dbReference type="SUPFAM" id="SSF52540">
    <property type="entry name" value="P-loop containing nucleoside triphosphate hydrolases"/>
    <property type="match status" value="1"/>
</dbReference>
<dbReference type="SUPFAM" id="SSF54211">
    <property type="entry name" value="Ribosomal protein S5 domain 2-like"/>
    <property type="match status" value="1"/>
</dbReference>
<dbReference type="Pfam" id="PF01078">
    <property type="entry name" value="Mg_chelatase"/>
    <property type="match status" value="1"/>
</dbReference>
<dbReference type="EMBL" id="CAJB01000021">
    <property type="protein sequence ID" value="CCH76275.1"/>
    <property type="molecule type" value="Genomic_DNA"/>
</dbReference>